<feature type="chain" id="PRO_5040336576" evidence="2">
    <location>
        <begin position="20"/>
        <end position="295"/>
    </location>
</feature>
<keyword evidence="4" id="KW-1185">Reference proteome</keyword>
<evidence type="ECO:0000313" key="3">
    <source>
        <dbReference type="EMBL" id="KAH7112534.1"/>
    </source>
</evidence>
<reference evidence="3" key="1">
    <citation type="journal article" date="2021" name="Nat. Commun.">
        <title>Genetic determinants of endophytism in the Arabidopsis root mycobiome.</title>
        <authorList>
            <person name="Mesny F."/>
            <person name="Miyauchi S."/>
            <person name="Thiergart T."/>
            <person name="Pickel B."/>
            <person name="Atanasova L."/>
            <person name="Karlsson M."/>
            <person name="Huettel B."/>
            <person name="Barry K.W."/>
            <person name="Haridas S."/>
            <person name="Chen C."/>
            <person name="Bauer D."/>
            <person name="Andreopoulos W."/>
            <person name="Pangilinan J."/>
            <person name="LaButti K."/>
            <person name="Riley R."/>
            <person name="Lipzen A."/>
            <person name="Clum A."/>
            <person name="Drula E."/>
            <person name="Henrissat B."/>
            <person name="Kohler A."/>
            <person name="Grigoriev I.V."/>
            <person name="Martin F.M."/>
            <person name="Hacquard S."/>
        </authorList>
    </citation>
    <scope>NUCLEOTIDE SEQUENCE</scope>
    <source>
        <strain evidence="3">MPI-CAGE-CH-0243</strain>
    </source>
</reference>
<comment type="caution">
    <text evidence="3">The sequence shown here is derived from an EMBL/GenBank/DDBJ whole genome shotgun (WGS) entry which is preliminary data.</text>
</comment>
<gene>
    <name evidence="3" type="ORF">B0J11DRAFT_186367</name>
</gene>
<feature type="region of interest" description="Disordered" evidence="1">
    <location>
        <begin position="81"/>
        <end position="122"/>
    </location>
</feature>
<organism evidence="3 4">
    <name type="scientific">Dendryphion nanum</name>
    <dbReference type="NCBI Taxonomy" id="256645"/>
    <lineage>
        <taxon>Eukaryota</taxon>
        <taxon>Fungi</taxon>
        <taxon>Dikarya</taxon>
        <taxon>Ascomycota</taxon>
        <taxon>Pezizomycotina</taxon>
        <taxon>Dothideomycetes</taxon>
        <taxon>Pleosporomycetidae</taxon>
        <taxon>Pleosporales</taxon>
        <taxon>Torulaceae</taxon>
        <taxon>Dendryphion</taxon>
    </lineage>
</organism>
<evidence type="ECO:0000256" key="2">
    <source>
        <dbReference type="SAM" id="SignalP"/>
    </source>
</evidence>
<sequence length="295" mass="31349">MRITDILACYLLGAASGFALVPRDPPEHEEEVEVDSYGGHDEDDSLQGWKPKTKAPHFFNLMIVDDCHHYDSDLDDGHGGGGHGGGGGGGHGGGDGGGHNGGGGGGGSGGGGQGGNSVGGTTTTPEDCFAGYAVRLDKGVAIATPYKKWYDPPLPTFFVDDDTQMYTVSKQPLQLYIDSIGGGLRYTKVGWLPPNAISISFYHTGTNPLDRIKGGYSPSLLTWPSTQGITPDWGKWLLCPNGKTGQYTIFVNDENFDPQDVTKAQCFKRKLGAVNADPWKKKKHGGKKYGHDDSD</sequence>
<accession>A0A9P9IAH4</accession>
<dbReference type="EMBL" id="JAGMWT010000021">
    <property type="protein sequence ID" value="KAH7112534.1"/>
    <property type="molecule type" value="Genomic_DNA"/>
</dbReference>
<dbReference type="Proteomes" id="UP000700596">
    <property type="component" value="Unassembled WGS sequence"/>
</dbReference>
<evidence type="ECO:0000256" key="1">
    <source>
        <dbReference type="SAM" id="MobiDB-lite"/>
    </source>
</evidence>
<feature type="compositionally biased region" description="Gly residues" evidence="1">
    <location>
        <begin position="81"/>
        <end position="118"/>
    </location>
</feature>
<keyword evidence="2" id="KW-0732">Signal</keyword>
<protein>
    <submittedName>
        <fullName evidence="3">Uncharacterized protein</fullName>
    </submittedName>
</protein>
<proteinExistence type="predicted"/>
<dbReference type="OrthoDB" id="3749155at2759"/>
<name>A0A9P9IAH4_9PLEO</name>
<feature type="region of interest" description="Disordered" evidence="1">
    <location>
        <begin position="22"/>
        <end position="49"/>
    </location>
</feature>
<dbReference type="AlphaFoldDB" id="A0A9P9IAH4"/>
<evidence type="ECO:0000313" key="4">
    <source>
        <dbReference type="Proteomes" id="UP000700596"/>
    </source>
</evidence>
<feature type="signal peptide" evidence="2">
    <location>
        <begin position="1"/>
        <end position="19"/>
    </location>
</feature>